<accession>A0A1I0TCH9</accession>
<feature type="signal peptide" evidence="6">
    <location>
        <begin position="1"/>
        <end position="27"/>
    </location>
</feature>
<keyword evidence="9" id="KW-1185">Reference proteome</keyword>
<dbReference type="Pfam" id="PF22352">
    <property type="entry name" value="K319L-like_PKD"/>
    <property type="match status" value="1"/>
</dbReference>
<keyword evidence="3" id="KW-0677">Repeat</keyword>
<keyword evidence="5" id="KW-0472">Membrane</keyword>
<dbReference type="InterPro" id="IPR013783">
    <property type="entry name" value="Ig-like_fold"/>
</dbReference>
<keyword evidence="6" id="KW-0732">Signal</keyword>
<dbReference type="InterPro" id="IPR045828">
    <property type="entry name" value="PKD_Bacteroidetes"/>
</dbReference>
<name>A0A1I0TCH9_9SPHI</name>
<evidence type="ECO:0000313" key="9">
    <source>
        <dbReference type="Proteomes" id="UP000198836"/>
    </source>
</evidence>
<dbReference type="PROSITE" id="PS50093">
    <property type="entry name" value="PKD"/>
    <property type="match status" value="4"/>
</dbReference>
<dbReference type="SUPFAM" id="SSF49299">
    <property type="entry name" value="PKD domain"/>
    <property type="match status" value="7"/>
</dbReference>
<evidence type="ECO:0000256" key="1">
    <source>
        <dbReference type="ARBA" id="ARBA00004141"/>
    </source>
</evidence>
<dbReference type="CDD" id="cd00146">
    <property type="entry name" value="PKD"/>
    <property type="match status" value="2"/>
</dbReference>
<feature type="chain" id="PRO_5011503684" evidence="6">
    <location>
        <begin position="28"/>
        <end position="1987"/>
    </location>
</feature>
<dbReference type="Pfam" id="PF13585">
    <property type="entry name" value="CHU_C"/>
    <property type="match status" value="1"/>
</dbReference>
<dbReference type="OrthoDB" id="7794186at2"/>
<dbReference type="Proteomes" id="UP000198836">
    <property type="component" value="Unassembled WGS sequence"/>
</dbReference>
<evidence type="ECO:0000256" key="5">
    <source>
        <dbReference type="ARBA" id="ARBA00023136"/>
    </source>
</evidence>
<dbReference type="InterPro" id="IPR035986">
    <property type="entry name" value="PKD_dom_sf"/>
</dbReference>
<gene>
    <name evidence="8" type="ORF">SAMN04488511_108111</name>
</gene>
<dbReference type="PANTHER" id="PTHR46730">
    <property type="entry name" value="POLYCYSTIN-1"/>
    <property type="match status" value="1"/>
</dbReference>
<dbReference type="STRING" id="332999.SAMN04488511_108111"/>
<feature type="domain" description="PKD" evidence="7">
    <location>
        <begin position="1449"/>
        <end position="1533"/>
    </location>
</feature>
<dbReference type="Pfam" id="PF18911">
    <property type="entry name" value="PKD_4"/>
    <property type="match status" value="2"/>
</dbReference>
<sequence length="1987" mass="209866">MKIRCKRKWFSFVLFFWTFLLTSNVLAQVSIGLVDPGPYTPGSTIAVPFKVPTSCISQGNQFQLYLSDQNGNFATETLIGNYAGFYSTYINGLLPNSLTPGTGYRVRVKTTIPATVSVQSSPFEVKAGAAVEAKLTSTLLNENVNNETFGNCTSRANNTFSLNNESTANTSVTATVTDEMTGSTSATISFATPLQSFTAQQSHYTIYTKAVMPDGTVATKAYLLINNKAITAFANSGNNVLCLPSATFKFNVDVTSASGIQNNYPGDIYTIAWGDQTTTTYTLCEIINNNGLVEHLYKRSSCGSVSSSSSGTIYNAFDVSIKVSNAFCPTMGTPVSSSAKVVTKPVNSFTFTRPGCTNANIVFTNTSVLGENPNTNTAACAPNNVTYNWYVDGVLKAADRPKSFNFQYVFSSHGEYVIRLESKNITGECDADPAEMKICIQDPPKPDFSLPSNTICAGTTLKATDLSIFDNICDAANTYSWSVSPAVDFVGGTSAASKEPVFSFPTAGTYSITLSTATPSCGLITSPPQTVVVNESPKATLSPDITLCNLATYNFNNTTTGPTQTLLTGTTQDLPDTYTWTVVPSGTGTYSFTDNTTANSKYPSIKFDSYDTYTVKVVHKNNCGTAEDIQVLTFSTAPEVKAGPDQNICFNDPSFTLSGTINGTTTTQTWIGGEGRFNPGRNDLNATYTPTAAEKAAGMVTLTLRVTTALAAPCNQIDDEIILKIKPDISLTSSASKTICTGNSVAYTPTSAVPGVTYTWTATGTASATGYTTTTGTGDINDVLTNNDINADANVTYTITPHLDGCNGTPFSLLVVIKPNPIATATAAKSTICNGTSSAITLSANLADINYTYTSTVTGAITGNSDRATASADTGINDILTNSGTTSGTVTYTISPISTNGCPGTPTTITITVLPNATLANAGPDEAVCNATSYALKGNSPVVGTGKWTVVSAPTTVTFADDTQHNTTISGLQAGNSYTLKWTISDANCSTSSDDVQITVNPISVGGTTTGDVNVCAGANGGNINLNGQVGNIIRWESSIDNGTNWSTITSNANPYVFSNLSTTTQYRAVVQSGSCAEAVSTVTTITVNPGTVAANAGSDQSLCSGNGITLNGNDPLPNSGMWTLVSAQTGVTIIEPTLRNTAVTGLVPGQTYTFRWTITGFGGCPPSTDDVVITYYSPVTNNISASAAPVCAEQTITITGDKPTGGTGTFAYQWQSSAEGNTWTNIPSAVNKDLTTTATVSTYFRRLVNSTICTSISNSVQVTVLPGLTNNTISADQNICVGTAAATLTGSTPSGGSGTYTYQWQSSLNGTAWSDVLGANSINFTPPTPTVSIYYRRSVASGVCSNILSNQIKITVNPNAKAEITYNTKTGCAPFKLDANNIAATLYPDRNSTYTWFANNVQIGVGPTFPGYTIANGNESVTIKLVVTSSLGCTSDEKSEIFSTFPVVTPAFTQSVTEGCGPLSVTFTNTTSPLNSATYAWDFGNGQSSNLAQPAAITFLADPTGKDKTYKITLTTTLPCGPAVVTSATVIVHAKPVAIFSPDKTRGCADLLVTFVNNSPESAGTTYTYDFGDGTSSGPLTDRRTISHTFKTLVVKDFTVTMTAKSSCGEANAIPVIIRVSPNDITPGLVVNGNEKVGCVPFTVNFINNTRGASNFTYTFTNDDTGEISTAYSNTTGVFPKTFDKPGKYTIRLDAENDCSKSSISETVTILPQPTAGFMADNTISCSNLTVKFKNTSVGAVAYVWDFGDGSPTSTDFEPQHTYTGSGVNYKVTLTAINSQRCQNTLSLADYIQLVAPPVATFAVVPGNELSAPNYSFGFKDTSTGAVSWEWSFGDGTTSTLQNPNHTYANEGTYTVTLKVLNKENCSANTFQSVRIISVPGNLSIPNSFMPASAKNEIKTFMAKGRGIKEWNMSIFNKWGKLIWETSKLDDGAPIEGWDGTYKGEDQPQGIYYWKVDVKFINGSDWRGISHDSSPPKKTGVIYLIR</sequence>
<feature type="domain" description="PKD" evidence="7">
    <location>
        <begin position="1537"/>
        <end position="1591"/>
    </location>
</feature>
<protein>
    <submittedName>
        <fullName evidence="8">PKD repeat-containing protein</fullName>
    </submittedName>
</protein>
<dbReference type="GO" id="GO:0005886">
    <property type="term" value="C:plasma membrane"/>
    <property type="evidence" value="ECO:0007669"/>
    <property type="project" value="TreeGrafter"/>
</dbReference>
<dbReference type="EMBL" id="FOJM01000008">
    <property type="protein sequence ID" value="SFA49494.1"/>
    <property type="molecule type" value="Genomic_DNA"/>
</dbReference>
<feature type="domain" description="PKD" evidence="7">
    <location>
        <begin position="1799"/>
        <end position="1884"/>
    </location>
</feature>
<evidence type="ECO:0000256" key="2">
    <source>
        <dbReference type="ARBA" id="ARBA00022692"/>
    </source>
</evidence>
<evidence type="ECO:0000259" key="7">
    <source>
        <dbReference type="PROSITE" id="PS50093"/>
    </source>
</evidence>
<evidence type="ECO:0000313" key="8">
    <source>
        <dbReference type="EMBL" id="SFA49494.1"/>
    </source>
</evidence>
<evidence type="ECO:0000256" key="6">
    <source>
        <dbReference type="SAM" id="SignalP"/>
    </source>
</evidence>
<dbReference type="GO" id="GO:0005261">
    <property type="term" value="F:monoatomic cation channel activity"/>
    <property type="evidence" value="ECO:0007669"/>
    <property type="project" value="TreeGrafter"/>
</dbReference>
<dbReference type="Pfam" id="PF00801">
    <property type="entry name" value="PKD"/>
    <property type="match status" value="1"/>
</dbReference>
<dbReference type="Gene3D" id="2.60.40.10">
    <property type="entry name" value="Immunoglobulins"/>
    <property type="match status" value="8"/>
</dbReference>
<keyword evidence="4" id="KW-1133">Transmembrane helix</keyword>
<evidence type="ECO:0000256" key="3">
    <source>
        <dbReference type="ARBA" id="ARBA00022737"/>
    </source>
</evidence>
<organism evidence="8 9">
    <name type="scientific">Pedobacter suwonensis</name>
    <dbReference type="NCBI Taxonomy" id="332999"/>
    <lineage>
        <taxon>Bacteria</taxon>
        <taxon>Pseudomonadati</taxon>
        <taxon>Bacteroidota</taxon>
        <taxon>Sphingobacteriia</taxon>
        <taxon>Sphingobacteriales</taxon>
        <taxon>Sphingobacteriaceae</taxon>
        <taxon>Pedobacter</taxon>
    </lineage>
</organism>
<feature type="domain" description="PKD" evidence="7">
    <location>
        <begin position="1742"/>
        <end position="1768"/>
    </location>
</feature>
<evidence type="ECO:0000256" key="4">
    <source>
        <dbReference type="ARBA" id="ARBA00022989"/>
    </source>
</evidence>
<proteinExistence type="predicted"/>
<dbReference type="InterPro" id="IPR022409">
    <property type="entry name" value="PKD/Chitinase_dom"/>
</dbReference>
<dbReference type="GO" id="GO:0006816">
    <property type="term" value="P:calcium ion transport"/>
    <property type="evidence" value="ECO:0007669"/>
    <property type="project" value="TreeGrafter"/>
</dbReference>
<comment type="subcellular location">
    <subcellularLocation>
        <location evidence="1">Membrane</location>
        <topology evidence="1">Multi-pass membrane protein</topology>
    </subcellularLocation>
</comment>
<dbReference type="SMART" id="SM00089">
    <property type="entry name" value="PKD"/>
    <property type="match status" value="6"/>
</dbReference>
<dbReference type="Pfam" id="PF19406">
    <property type="entry name" value="PKD_5"/>
    <property type="match status" value="2"/>
</dbReference>
<dbReference type="InterPro" id="IPR000601">
    <property type="entry name" value="PKD_dom"/>
</dbReference>
<keyword evidence="2" id="KW-0812">Transmembrane</keyword>
<reference evidence="9" key="1">
    <citation type="submission" date="2016-10" db="EMBL/GenBank/DDBJ databases">
        <authorList>
            <person name="Varghese N."/>
            <person name="Submissions S."/>
        </authorList>
    </citation>
    <scope>NUCLEOTIDE SEQUENCE [LARGE SCALE GENOMIC DNA]</scope>
    <source>
        <strain evidence="9">DSM 18130</strain>
    </source>
</reference>
<dbReference type="PANTHER" id="PTHR46730:SF1">
    <property type="entry name" value="PLAT DOMAIN-CONTAINING PROTEIN"/>
    <property type="match status" value="1"/>
</dbReference>
<dbReference type="RefSeq" id="WP_159435232.1">
    <property type="nucleotide sequence ID" value="NZ_FOJM01000008.1"/>
</dbReference>